<dbReference type="Proteomes" id="UP000824091">
    <property type="component" value="Unassembled WGS sequence"/>
</dbReference>
<proteinExistence type="predicted"/>
<evidence type="ECO:0000313" key="2">
    <source>
        <dbReference type="Proteomes" id="UP000824091"/>
    </source>
</evidence>
<protein>
    <submittedName>
        <fullName evidence="1">Uncharacterized protein</fullName>
    </submittedName>
</protein>
<organism evidence="1 2">
    <name type="scientific">Candidatus Fimisoma avicola</name>
    <dbReference type="NCBI Taxonomy" id="2840826"/>
    <lineage>
        <taxon>Bacteria</taxon>
        <taxon>Bacillati</taxon>
        <taxon>Bacillota</taxon>
        <taxon>Clostridia</taxon>
        <taxon>Eubacteriales</taxon>
        <taxon>Candidatus Fimisoma</taxon>
    </lineage>
</organism>
<evidence type="ECO:0000313" key="1">
    <source>
        <dbReference type="EMBL" id="HIU28545.1"/>
    </source>
</evidence>
<sequence>MKNLIIIIGTILLGIVIVNTLVLGDENSLKSTADQIMEKGSAEILSSLDFGNTGGNGGGQ</sequence>
<accession>A0A9D1I7U8</accession>
<gene>
    <name evidence="1" type="ORF">IAD16_09260</name>
</gene>
<comment type="caution">
    <text evidence="1">The sequence shown here is derived from an EMBL/GenBank/DDBJ whole genome shotgun (WGS) entry which is preliminary data.</text>
</comment>
<name>A0A9D1I7U8_9FIRM</name>
<dbReference type="EMBL" id="DVMO01000145">
    <property type="protein sequence ID" value="HIU28545.1"/>
    <property type="molecule type" value="Genomic_DNA"/>
</dbReference>
<dbReference type="AlphaFoldDB" id="A0A9D1I7U8"/>
<reference evidence="1" key="1">
    <citation type="submission" date="2020-10" db="EMBL/GenBank/DDBJ databases">
        <authorList>
            <person name="Gilroy R."/>
        </authorList>
    </citation>
    <scope>NUCLEOTIDE SEQUENCE</scope>
    <source>
        <strain evidence="1">11300</strain>
    </source>
</reference>
<reference evidence="1" key="2">
    <citation type="journal article" date="2021" name="PeerJ">
        <title>Extensive microbial diversity within the chicken gut microbiome revealed by metagenomics and culture.</title>
        <authorList>
            <person name="Gilroy R."/>
            <person name="Ravi A."/>
            <person name="Getino M."/>
            <person name="Pursley I."/>
            <person name="Horton D.L."/>
            <person name="Alikhan N.F."/>
            <person name="Baker D."/>
            <person name="Gharbi K."/>
            <person name="Hall N."/>
            <person name="Watson M."/>
            <person name="Adriaenssens E.M."/>
            <person name="Foster-Nyarko E."/>
            <person name="Jarju S."/>
            <person name="Secka A."/>
            <person name="Antonio M."/>
            <person name="Oren A."/>
            <person name="Chaudhuri R.R."/>
            <person name="La Ragione R."/>
            <person name="Hildebrand F."/>
            <person name="Pallen M.J."/>
        </authorList>
    </citation>
    <scope>NUCLEOTIDE SEQUENCE</scope>
    <source>
        <strain evidence="1">11300</strain>
    </source>
</reference>